<comment type="subcellular location">
    <subcellularLocation>
        <location evidence="2 8">Cell outer membrane</location>
        <topology evidence="2 8">Lipid-anchor</topology>
    </subcellularLocation>
</comment>
<evidence type="ECO:0000256" key="5">
    <source>
        <dbReference type="ARBA" id="ARBA00023139"/>
    </source>
</evidence>
<keyword evidence="7 8" id="KW-0449">Lipoprotein</keyword>
<keyword evidence="4 8" id="KW-0472">Membrane</keyword>
<protein>
    <recommendedName>
        <fullName evidence="8">Variable large protein</fullName>
    </recommendedName>
</protein>
<dbReference type="InterPro" id="IPR000680">
    <property type="entry name" value="Borrelia_lipo"/>
</dbReference>
<evidence type="ECO:0000313" key="10">
    <source>
        <dbReference type="EMBL" id="AHH11847.1"/>
    </source>
</evidence>
<evidence type="ECO:0000256" key="1">
    <source>
        <dbReference type="ARBA" id="ARBA00003932"/>
    </source>
</evidence>
<evidence type="ECO:0000256" key="8">
    <source>
        <dbReference type="RuleBase" id="RU363105"/>
    </source>
</evidence>
<comment type="function">
    <text evidence="1 8">The Vlp and Vsp proteins are antigenically distinct proteins, only one vlp or vsp gene is transcriptionally active at any one time. Switching between these genes is a mechanism of host immune response evasion.</text>
</comment>
<accession>W5SYD4</accession>
<keyword evidence="5 8" id="KW-0564">Palmitate</keyword>
<keyword evidence="6 8" id="KW-0998">Cell outer membrane</keyword>
<dbReference type="SUPFAM" id="SSF74748">
    <property type="entry name" value="Variable surface antigen VlsE"/>
    <property type="match status" value="1"/>
</dbReference>
<reference evidence="10" key="1">
    <citation type="submission" date="2013-04" db="EMBL/GenBank/DDBJ databases">
        <title>Comparative Genomics of Relapsing Fever Spirochetes.</title>
        <authorList>
            <person name="Schwan T.G."/>
            <person name="Raffel S.J."/>
            <person name="Porcella S.F."/>
            <person name="Martens C.A."/>
            <person name="Bruno D.P."/>
            <person name="Ricklefs S.M."/>
            <person name="Barbian K.B."/>
        </authorList>
    </citation>
    <scope>NUCLEOTIDE SEQUENCE</scope>
    <source>
        <strain evidence="10">Co53</strain>
        <plasmid evidence="10">unnamed</plasmid>
    </source>
</reference>
<evidence type="ECO:0000256" key="3">
    <source>
        <dbReference type="ARBA" id="ARBA00022729"/>
    </source>
</evidence>
<keyword evidence="3" id="KW-0732">Signal</keyword>
<evidence type="ECO:0000256" key="2">
    <source>
        <dbReference type="ARBA" id="ARBA00004459"/>
    </source>
</evidence>
<dbReference type="GO" id="GO:0009279">
    <property type="term" value="C:cell outer membrane"/>
    <property type="evidence" value="ECO:0007669"/>
    <property type="project" value="UniProtKB-SubCell"/>
</dbReference>
<geneLocation type="plasmid" evidence="10">
    <name>unnamed</name>
</geneLocation>
<organism evidence="10">
    <name type="scientific">Borrelia coriaceae ATCC 43381</name>
    <dbReference type="NCBI Taxonomy" id="1408429"/>
    <lineage>
        <taxon>Bacteria</taxon>
        <taxon>Pseudomonadati</taxon>
        <taxon>Spirochaetota</taxon>
        <taxon>Spirochaetia</taxon>
        <taxon>Spirochaetales</taxon>
        <taxon>Borreliaceae</taxon>
        <taxon>Borrelia</taxon>
    </lineage>
</organism>
<dbReference type="HOGENOM" id="CLU_054711_0_2_12"/>
<evidence type="ECO:0000256" key="6">
    <source>
        <dbReference type="ARBA" id="ARBA00023237"/>
    </source>
</evidence>
<sequence>MTGTVLGFNTTTKKSDVAKYFKTVHDTVSSTKTALEKIVDDMKAENNPNAEATDVAVKTLVSEKLSKIIEGAKTVSEAIDTDNNPIGDVVNQNGGAVGDGIESLVNGIKSIVEVVLNDKGKPIGNPIAGDDKGPVKDAGNAVSAARTGSGGSDGDARKLFDKTNAGSQTDAAKAAKDAAKAVGAVTGADILQSIVKNDGKAITLAKNDKAINGVAENAKDAEIAGGITLRAMAKGAKFANSSSVDNDGIILAAVKGAAVSAVTKILDTLTIAMRKTIDEGLKAVKDAMKINISDTPVSTEAKN</sequence>
<gene>
    <name evidence="10" type="ORF">BCO_0013520</name>
</gene>
<proteinExistence type="predicted"/>
<evidence type="ECO:0000256" key="9">
    <source>
        <dbReference type="SAM" id="MobiDB-lite"/>
    </source>
</evidence>
<keyword evidence="10" id="KW-0614">Plasmid</keyword>
<evidence type="ECO:0000256" key="7">
    <source>
        <dbReference type="ARBA" id="ARBA00023288"/>
    </source>
</evidence>
<feature type="region of interest" description="Disordered" evidence="9">
    <location>
        <begin position="124"/>
        <end position="157"/>
    </location>
</feature>
<name>W5SYD4_9SPIR</name>
<dbReference type="Pfam" id="PF00921">
    <property type="entry name" value="Lipoprotein_2"/>
    <property type="match status" value="1"/>
</dbReference>
<dbReference type="AlphaFoldDB" id="W5SYD4"/>
<dbReference type="EMBL" id="CP005781">
    <property type="protein sequence ID" value="AHH11847.1"/>
    <property type="molecule type" value="Genomic_DNA"/>
</dbReference>
<evidence type="ECO:0000256" key="4">
    <source>
        <dbReference type="ARBA" id="ARBA00023136"/>
    </source>
</evidence>